<dbReference type="Proteomes" id="UP000265703">
    <property type="component" value="Unassembled WGS sequence"/>
</dbReference>
<comment type="caution">
    <text evidence="1">The sequence shown here is derived from an EMBL/GenBank/DDBJ whole genome shotgun (WGS) entry which is preliminary data.</text>
</comment>
<dbReference type="STRING" id="658196.A0A397TB00"/>
<dbReference type="EMBL" id="QKYT01000079">
    <property type="protein sequence ID" value="RIA94519.1"/>
    <property type="molecule type" value="Genomic_DNA"/>
</dbReference>
<reference evidence="1 2" key="1">
    <citation type="submission" date="2018-06" db="EMBL/GenBank/DDBJ databases">
        <title>Comparative genomics reveals the genomic features of Rhizophagus irregularis, R. cerebriforme, R. diaphanum and Gigaspora rosea, and their symbiotic lifestyle signature.</title>
        <authorList>
            <person name="Morin E."/>
            <person name="San Clemente H."/>
            <person name="Chen E.C.H."/>
            <person name="De La Providencia I."/>
            <person name="Hainaut M."/>
            <person name="Kuo A."/>
            <person name="Kohler A."/>
            <person name="Murat C."/>
            <person name="Tang N."/>
            <person name="Roy S."/>
            <person name="Loubradou J."/>
            <person name="Henrissat B."/>
            <person name="Grigoriev I.V."/>
            <person name="Corradi N."/>
            <person name="Roux C."/>
            <person name="Martin F.M."/>
        </authorList>
    </citation>
    <scope>NUCLEOTIDE SEQUENCE [LARGE SCALE GENOMIC DNA]</scope>
    <source>
        <strain evidence="1 2">DAOM 227022</strain>
    </source>
</reference>
<gene>
    <name evidence="1" type="ORF">C1645_817886</name>
</gene>
<evidence type="ECO:0000313" key="2">
    <source>
        <dbReference type="Proteomes" id="UP000265703"/>
    </source>
</evidence>
<organism evidence="1 2">
    <name type="scientific">Glomus cerebriforme</name>
    <dbReference type="NCBI Taxonomy" id="658196"/>
    <lineage>
        <taxon>Eukaryota</taxon>
        <taxon>Fungi</taxon>
        <taxon>Fungi incertae sedis</taxon>
        <taxon>Mucoromycota</taxon>
        <taxon>Glomeromycotina</taxon>
        <taxon>Glomeromycetes</taxon>
        <taxon>Glomerales</taxon>
        <taxon>Glomeraceae</taxon>
        <taxon>Glomus</taxon>
    </lineage>
</organism>
<proteinExistence type="predicted"/>
<evidence type="ECO:0000313" key="1">
    <source>
        <dbReference type="EMBL" id="RIA94519.1"/>
    </source>
</evidence>
<name>A0A397TB00_9GLOM</name>
<dbReference type="SUPFAM" id="SSF56112">
    <property type="entry name" value="Protein kinase-like (PK-like)"/>
    <property type="match status" value="1"/>
</dbReference>
<keyword evidence="2" id="KW-1185">Reference proteome</keyword>
<accession>A0A397TB00</accession>
<evidence type="ECO:0008006" key="3">
    <source>
        <dbReference type="Google" id="ProtNLM"/>
    </source>
</evidence>
<dbReference type="AlphaFoldDB" id="A0A397TB00"/>
<dbReference type="Gene3D" id="1.10.510.10">
    <property type="entry name" value="Transferase(Phosphotransferase) domain 1"/>
    <property type="match status" value="1"/>
</dbReference>
<protein>
    <recommendedName>
        <fullName evidence="3">Kinase-like domain-containing protein</fullName>
    </recommendedName>
</protein>
<sequence>MVHRDVHTGNLLFPFSKISDYTRISDMGLCGKVDNIDKTKIYGVMSYLYFVATRNQPFVDCAHDELLALNTCNGIRPKISEPEAPKCYINLMERCWNLNPKNKPNATEITVYTSQLLNPYTENLPKYNDDDSENLDCIITINPEQFSRND</sequence>
<dbReference type="InterPro" id="IPR011009">
    <property type="entry name" value="Kinase-like_dom_sf"/>
</dbReference>